<dbReference type="PANTHER" id="PTHR36220">
    <property type="entry name" value="UNNAMED PRODUCT"/>
    <property type="match status" value="1"/>
</dbReference>
<sequence>MLSRKLIIALAIVISLPVSSQTFTELFRTSSPWPTTNVKFGSHVELNYPYLFVANPERPDTVNGSTVYDVGGIAVYKPDAQGQWQLLQTLSPDTAVINTYFGRNISSYGDRMVCTGSKHTTSTGYMYSFVKGANGMWVLDQVLTHPNPIDSIGFGSSTAMNDNTLAVGCLGYDFTSNQNGTVALYSLDSLGQWQYDYSVTDTSASAFGSSVALEKDWLLVGARATNRSSAWGGIQQQAGSAHFFRQDSSGQYVYYQDAITYPAWQSFIGTDVAMDGDRAVVGASGTDTYWWYGSAQPGAVYCYSWNPTTGAWGLDDYLSESMGIYGYSVDVSGDKVFVGSPYHFRTNPYNSRTGKVFIYEYDSVTNQYPNIGELSSGSLDSNTFFGFSIAADKNTILVGESSVIQVSSRPGRAFLFGDSCQVSVWDTVTNCAGSYTWRDNVTYAQSADTLTYLHYSTVGCDTLYNLHLTVNSADTAIQIIVSCEPYTWIDGITYTTTTDSASVSFLNKAGCDSTILLEFYLNAPDNSVTQVDSVLTANDLFADYQWVDCLNGYTIIQGETNQTFTASANGQYAVIVNRGSCYDTSACYIVEGIGDDEYFLLGDIVLTPNPSNGSFSLQSSNSLGGYIMRIVDVQGKVCTEKQLGSETNYRFETELIPGVYTVLLIGENRTNHHFKLIIQ</sequence>
<keyword evidence="4" id="KW-1185">Reference proteome</keyword>
<organism evidence="3 4">
    <name type="scientific">Phaeocystidibacter luteus</name>
    <dbReference type="NCBI Taxonomy" id="911197"/>
    <lineage>
        <taxon>Bacteria</taxon>
        <taxon>Pseudomonadati</taxon>
        <taxon>Bacteroidota</taxon>
        <taxon>Flavobacteriia</taxon>
        <taxon>Flavobacteriales</taxon>
        <taxon>Phaeocystidibacteraceae</taxon>
        <taxon>Phaeocystidibacter</taxon>
    </lineage>
</organism>
<dbReference type="Gene3D" id="2.130.10.130">
    <property type="entry name" value="Integrin alpha, N-terminal"/>
    <property type="match status" value="1"/>
</dbReference>
<evidence type="ECO:0000313" key="4">
    <source>
        <dbReference type="Proteomes" id="UP000468650"/>
    </source>
</evidence>
<dbReference type="PANTHER" id="PTHR36220:SF1">
    <property type="entry name" value="GAMMA TUBULIN COMPLEX COMPONENT C-TERMINAL DOMAIN-CONTAINING PROTEIN"/>
    <property type="match status" value="1"/>
</dbReference>
<protein>
    <submittedName>
        <fullName evidence="3">T9SS type A sorting domain-containing protein</fullName>
    </submittedName>
</protein>
<dbReference type="AlphaFoldDB" id="A0A6N6RKU5"/>
<comment type="caution">
    <text evidence="3">The sequence shown here is derived from an EMBL/GenBank/DDBJ whole genome shotgun (WGS) entry which is preliminary data.</text>
</comment>
<gene>
    <name evidence="3" type="ORF">F8C67_09620</name>
</gene>
<name>A0A6N6RKU5_9FLAO</name>
<evidence type="ECO:0000313" key="3">
    <source>
        <dbReference type="EMBL" id="KAB2809803.1"/>
    </source>
</evidence>
<proteinExistence type="predicted"/>
<dbReference type="InterPro" id="IPR026444">
    <property type="entry name" value="Secre_tail"/>
</dbReference>
<evidence type="ECO:0000256" key="1">
    <source>
        <dbReference type="ARBA" id="ARBA00022729"/>
    </source>
</evidence>
<dbReference type="EMBL" id="WBVO01000007">
    <property type="protein sequence ID" value="KAB2809803.1"/>
    <property type="molecule type" value="Genomic_DNA"/>
</dbReference>
<dbReference type="Proteomes" id="UP000468650">
    <property type="component" value="Unassembled WGS sequence"/>
</dbReference>
<accession>A0A6N6RKU5</accession>
<dbReference type="OrthoDB" id="1391570at2"/>
<feature type="signal peptide" evidence="2">
    <location>
        <begin position="1"/>
        <end position="20"/>
    </location>
</feature>
<dbReference type="InterPro" id="IPR028994">
    <property type="entry name" value="Integrin_alpha_N"/>
</dbReference>
<dbReference type="RefSeq" id="WP_151667626.1">
    <property type="nucleotide sequence ID" value="NZ_WBVO01000007.1"/>
</dbReference>
<reference evidence="3 4" key="1">
    <citation type="submission" date="2019-09" db="EMBL/GenBank/DDBJ databases">
        <title>Genomes of family Cryomorphaceae.</title>
        <authorList>
            <person name="Bowman J.P."/>
        </authorList>
    </citation>
    <scope>NUCLEOTIDE SEQUENCE [LARGE SCALE GENOMIC DNA]</scope>
    <source>
        <strain evidence="3 4">LMG 25704</strain>
    </source>
</reference>
<feature type="chain" id="PRO_5026714157" evidence="2">
    <location>
        <begin position="21"/>
        <end position="679"/>
    </location>
</feature>
<keyword evidence="1 2" id="KW-0732">Signal</keyword>
<evidence type="ECO:0000256" key="2">
    <source>
        <dbReference type="SAM" id="SignalP"/>
    </source>
</evidence>
<dbReference type="NCBIfam" id="TIGR04183">
    <property type="entry name" value="Por_Secre_tail"/>
    <property type="match status" value="1"/>
</dbReference>